<evidence type="ECO:0000313" key="8">
    <source>
        <dbReference type="Ensembl" id="ENSCVAP00000031862.1"/>
    </source>
</evidence>
<dbReference type="GeneTree" id="ENSGT00940000154098"/>
<name>A0A3Q2EHQ6_CYPVA</name>
<dbReference type="PROSITE" id="PS50955">
    <property type="entry name" value="LEM_LIKE"/>
    <property type="match status" value="1"/>
</dbReference>
<proteinExistence type="inferred from homology"/>
<reference evidence="8" key="1">
    <citation type="submission" date="2025-08" db="UniProtKB">
        <authorList>
            <consortium name="Ensembl"/>
        </authorList>
    </citation>
    <scope>IDENTIFICATION</scope>
</reference>
<organism evidence="8 9">
    <name type="scientific">Cyprinodon variegatus</name>
    <name type="common">Sheepshead minnow</name>
    <dbReference type="NCBI Taxonomy" id="28743"/>
    <lineage>
        <taxon>Eukaryota</taxon>
        <taxon>Metazoa</taxon>
        <taxon>Chordata</taxon>
        <taxon>Craniata</taxon>
        <taxon>Vertebrata</taxon>
        <taxon>Euteleostomi</taxon>
        <taxon>Actinopterygii</taxon>
        <taxon>Neopterygii</taxon>
        <taxon>Teleostei</taxon>
        <taxon>Neoteleostei</taxon>
        <taxon>Acanthomorphata</taxon>
        <taxon>Ovalentaria</taxon>
        <taxon>Atherinomorphae</taxon>
        <taxon>Cyprinodontiformes</taxon>
        <taxon>Cyprinodontidae</taxon>
        <taxon>Cyprinodon</taxon>
    </lineage>
</organism>
<dbReference type="Pfam" id="PF08198">
    <property type="entry name" value="Thymopoietin"/>
    <property type="match status" value="1"/>
</dbReference>
<keyword evidence="2" id="KW-0488">Methylation</keyword>
<reference evidence="8" key="2">
    <citation type="submission" date="2025-09" db="UniProtKB">
        <authorList>
            <consortium name="Ensembl"/>
        </authorList>
    </citation>
    <scope>IDENTIFICATION</scope>
</reference>
<dbReference type="SMART" id="SM01261">
    <property type="entry name" value="Thymopoietin"/>
    <property type="match status" value="1"/>
</dbReference>
<dbReference type="FunFam" id="1.10.720.40:FF:000001">
    <property type="entry name" value="LEM domain containing 2, isoform CRA_a"/>
    <property type="match status" value="1"/>
</dbReference>
<dbReference type="Ensembl" id="ENSCVAT00000027125.1">
    <property type="protein sequence ID" value="ENSCVAP00000031862.1"/>
    <property type="gene ID" value="ENSCVAG00000021477.1"/>
</dbReference>
<evidence type="ECO:0000256" key="5">
    <source>
        <dbReference type="ARBA" id="ARBA00023125"/>
    </source>
</evidence>
<dbReference type="PANTHER" id="PTHR12019:SF21">
    <property type="entry name" value="THYMOPOIETIN A"/>
    <property type="match status" value="1"/>
</dbReference>
<evidence type="ECO:0000256" key="2">
    <source>
        <dbReference type="ARBA" id="ARBA00022481"/>
    </source>
</evidence>
<evidence type="ECO:0000256" key="3">
    <source>
        <dbReference type="ARBA" id="ARBA00022553"/>
    </source>
</evidence>
<keyword evidence="9" id="KW-1185">Reference proteome</keyword>
<dbReference type="InterPro" id="IPR003887">
    <property type="entry name" value="LEM_dom"/>
</dbReference>
<dbReference type="Proteomes" id="UP000265020">
    <property type="component" value="Unassembled WGS sequence"/>
</dbReference>
<dbReference type="STRING" id="28743.ENSCVAP00000031862"/>
<dbReference type="GO" id="GO:0005635">
    <property type="term" value="C:nuclear envelope"/>
    <property type="evidence" value="ECO:0007669"/>
    <property type="project" value="UniProtKB-ARBA"/>
</dbReference>
<protein>
    <recommendedName>
        <fullName evidence="7">LEM-like domain-containing protein</fullName>
    </recommendedName>
</protein>
<dbReference type="GO" id="GO:0003677">
    <property type="term" value="F:DNA binding"/>
    <property type="evidence" value="ECO:0007669"/>
    <property type="project" value="UniProtKB-KW"/>
</dbReference>
<evidence type="ECO:0000313" key="9">
    <source>
        <dbReference type="Proteomes" id="UP000265020"/>
    </source>
</evidence>
<evidence type="ECO:0000256" key="4">
    <source>
        <dbReference type="ARBA" id="ARBA00022990"/>
    </source>
</evidence>
<dbReference type="InterPro" id="IPR011015">
    <property type="entry name" value="LEM/LEM-like_dom_sf"/>
</dbReference>
<evidence type="ECO:0000259" key="7">
    <source>
        <dbReference type="PROSITE" id="PS50955"/>
    </source>
</evidence>
<keyword evidence="3" id="KW-0597">Phosphoprotein</keyword>
<dbReference type="Pfam" id="PF03020">
    <property type="entry name" value="LEM"/>
    <property type="match status" value="1"/>
</dbReference>
<dbReference type="InterPro" id="IPR013146">
    <property type="entry name" value="LEM-like_dom"/>
</dbReference>
<dbReference type="AlphaFoldDB" id="A0A3Q2EHQ6"/>
<dbReference type="SUPFAM" id="SSF63451">
    <property type="entry name" value="LEM domain"/>
    <property type="match status" value="2"/>
</dbReference>
<comment type="similarity">
    <text evidence="1">Belongs to the LEM family.</text>
</comment>
<dbReference type="OMA" id="LTHECPF"/>
<dbReference type="Gene3D" id="1.10.720.40">
    <property type="match status" value="2"/>
</dbReference>
<dbReference type="PANTHER" id="PTHR12019">
    <property type="entry name" value="LAMINA-ASSOCIATED POLYPEPTIDE THYMOPOIETIN"/>
    <property type="match status" value="1"/>
</dbReference>
<dbReference type="InterPro" id="IPR051656">
    <property type="entry name" value="LEM_domain"/>
</dbReference>
<evidence type="ECO:0000256" key="6">
    <source>
        <dbReference type="SAM" id="MobiDB-lite"/>
    </source>
</evidence>
<accession>A0A3Q2EHQ6</accession>
<evidence type="ECO:0000256" key="1">
    <source>
        <dbReference type="ARBA" id="ARBA00007744"/>
    </source>
</evidence>
<feature type="domain" description="LEM-like" evidence="7">
    <location>
        <begin position="5"/>
        <end position="48"/>
    </location>
</feature>
<sequence length="184" mass="20712">MPQFLEDPRVLTKEQLRSQLLAHSVELPGGNPTKDVFVQLYLNKLTAQNQERLPAAAPDAFSSDEEAPPVAPSRSRSSGKKTPRKSEKLRLEEVEVTSLTDEGLRDELQKYGVSVGPIKTNISIQPKQILKLNIENPIHQINLPLSIIQWYSPIHTCVSISQYFTSLTHECPFNEELNKKSIVK</sequence>
<keyword evidence="4" id="KW-0007">Acetylation</keyword>
<keyword evidence="5" id="KW-0238">DNA-binding</keyword>
<feature type="region of interest" description="Disordered" evidence="6">
    <location>
        <begin position="56"/>
        <end position="88"/>
    </location>
</feature>